<dbReference type="GO" id="GO:0005524">
    <property type="term" value="F:ATP binding"/>
    <property type="evidence" value="ECO:0007669"/>
    <property type="project" value="UniProtKB-KW"/>
</dbReference>
<dbReference type="GO" id="GO:0016887">
    <property type="term" value="F:ATP hydrolysis activity"/>
    <property type="evidence" value="ECO:0007669"/>
    <property type="project" value="InterPro"/>
</dbReference>
<keyword evidence="7" id="KW-0547">Nucleotide-binding</keyword>
<feature type="transmembrane region" description="Helical" evidence="13">
    <location>
        <begin position="249"/>
        <end position="270"/>
    </location>
</feature>
<dbReference type="CDD" id="cd03244">
    <property type="entry name" value="ABCC_MRP_domain2"/>
    <property type="match status" value="1"/>
</dbReference>
<feature type="transmembrane region" description="Helical" evidence="13">
    <location>
        <begin position="1145"/>
        <end position="1163"/>
    </location>
</feature>
<dbReference type="Pfam" id="PF24357">
    <property type="entry name" value="TMD0_ABC"/>
    <property type="match status" value="1"/>
</dbReference>
<dbReference type="GO" id="GO:0000329">
    <property type="term" value="C:fungal-type vacuole membrane"/>
    <property type="evidence" value="ECO:0007669"/>
    <property type="project" value="UniProtKB-ARBA"/>
</dbReference>
<dbReference type="GO" id="GO:0042592">
    <property type="term" value="P:homeostatic process"/>
    <property type="evidence" value="ECO:0007669"/>
    <property type="project" value="UniProtKB-ARBA"/>
</dbReference>
<protein>
    <recommendedName>
        <fullName evidence="18">Metal resistance protein YCF1</fullName>
    </recommendedName>
</protein>
<dbReference type="InterPro" id="IPR011527">
    <property type="entry name" value="ABC1_TM_dom"/>
</dbReference>
<evidence type="ECO:0000256" key="9">
    <source>
        <dbReference type="ARBA" id="ARBA00022967"/>
    </source>
</evidence>
<dbReference type="FunFam" id="3.40.50.300:FF:000074">
    <property type="entry name" value="Multidrug resistance-associated protein 5 isoform 1"/>
    <property type="match status" value="1"/>
</dbReference>
<feature type="region of interest" description="Disordered" evidence="12">
    <location>
        <begin position="875"/>
        <end position="894"/>
    </location>
</feature>
<gene>
    <name evidence="16" type="ORF">QCA50_017496</name>
</gene>
<feature type="transmembrane region" description="Helical" evidence="13">
    <location>
        <begin position="96"/>
        <end position="116"/>
    </location>
</feature>
<evidence type="ECO:0000256" key="5">
    <source>
        <dbReference type="ARBA" id="ARBA00022692"/>
    </source>
</evidence>
<dbReference type="Gene3D" id="1.20.1560.10">
    <property type="entry name" value="ABC transporter type 1, transmembrane domain"/>
    <property type="match status" value="2"/>
</dbReference>
<feature type="transmembrane region" description="Helical" evidence="13">
    <location>
        <begin position="1026"/>
        <end position="1048"/>
    </location>
</feature>
<dbReference type="InterPro" id="IPR003593">
    <property type="entry name" value="AAA+_ATPase"/>
</dbReference>
<name>A0AAW0FJC9_9APHY</name>
<dbReference type="Gene3D" id="3.40.50.300">
    <property type="entry name" value="P-loop containing nucleotide triphosphate hydrolases"/>
    <property type="match status" value="2"/>
</dbReference>
<evidence type="ECO:0000256" key="4">
    <source>
        <dbReference type="ARBA" id="ARBA00022553"/>
    </source>
</evidence>
<evidence type="ECO:0000256" key="10">
    <source>
        <dbReference type="ARBA" id="ARBA00022989"/>
    </source>
</evidence>
<dbReference type="InterPro" id="IPR056227">
    <property type="entry name" value="TMD0_ABC"/>
</dbReference>
<dbReference type="CDD" id="cd18603">
    <property type="entry name" value="ABC_6TM_MRP1_2_3_6_D2_like"/>
    <property type="match status" value="1"/>
</dbReference>
<dbReference type="FunFam" id="3.40.50.300:FF:000450">
    <property type="entry name" value="ABC transporter C family member 2"/>
    <property type="match status" value="1"/>
</dbReference>
<feature type="transmembrane region" description="Helical" evidence="13">
    <location>
        <begin position="31"/>
        <end position="50"/>
    </location>
</feature>
<dbReference type="InterPro" id="IPR017871">
    <property type="entry name" value="ABC_transporter-like_CS"/>
</dbReference>
<evidence type="ECO:0000256" key="3">
    <source>
        <dbReference type="ARBA" id="ARBA00022448"/>
    </source>
</evidence>
<keyword evidence="3" id="KW-0813">Transport</keyword>
<feature type="transmembrane region" description="Helical" evidence="13">
    <location>
        <begin position="310"/>
        <end position="331"/>
    </location>
</feature>
<evidence type="ECO:0000256" key="13">
    <source>
        <dbReference type="SAM" id="Phobius"/>
    </source>
</evidence>
<dbReference type="SMART" id="SM00382">
    <property type="entry name" value="AAA"/>
    <property type="match status" value="2"/>
</dbReference>
<organism evidence="16 17">
    <name type="scientific">Cerrena zonata</name>
    <dbReference type="NCBI Taxonomy" id="2478898"/>
    <lineage>
        <taxon>Eukaryota</taxon>
        <taxon>Fungi</taxon>
        <taxon>Dikarya</taxon>
        <taxon>Basidiomycota</taxon>
        <taxon>Agaricomycotina</taxon>
        <taxon>Agaricomycetes</taxon>
        <taxon>Polyporales</taxon>
        <taxon>Cerrenaceae</taxon>
        <taxon>Cerrena</taxon>
    </lineage>
</organism>
<dbReference type="EMBL" id="JASBNA010000059">
    <property type="protein sequence ID" value="KAK7679442.1"/>
    <property type="molecule type" value="Genomic_DNA"/>
</dbReference>
<feature type="domain" description="ABC transporter" evidence="14">
    <location>
        <begin position="1234"/>
        <end position="1469"/>
    </location>
</feature>
<feature type="transmembrane region" description="Helical" evidence="13">
    <location>
        <begin position="488"/>
        <end position="515"/>
    </location>
</feature>
<dbReference type="FunFam" id="1.20.1560.10:FF:000078">
    <property type="entry name" value="Unplaced genomic scaffold supercont1.1, whole genome shotgun sequence"/>
    <property type="match status" value="1"/>
</dbReference>
<dbReference type="PANTHER" id="PTHR24223:SF443">
    <property type="entry name" value="MULTIDRUG-RESISTANCE LIKE PROTEIN 1, ISOFORM I"/>
    <property type="match status" value="1"/>
</dbReference>
<dbReference type="InterPro" id="IPR036640">
    <property type="entry name" value="ABC1_TM_sf"/>
</dbReference>
<feature type="transmembrane region" description="Helical" evidence="13">
    <location>
        <begin position="1054"/>
        <end position="1074"/>
    </location>
</feature>
<evidence type="ECO:0000256" key="6">
    <source>
        <dbReference type="ARBA" id="ARBA00022737"/>
    </source>
</evidence>
<proteinExistence type="inferred from homology"/>
<feature type="domain" description="ABC transmembrane type-1" evidence="15">
    <location>
        <begin position="262"/>
        <end position="553"/>
    </location>
</feature>
<evidence type="ECO:0000256" key="7">
    <source>
        <dbReference type="ARBA" id="ARBA00022741"/>
    </source>
</evidence>
<feature type="transmembrane region" description="Helical" evidence="13">
    <location>
        <begin position="128"/>
        <end position="146"/>
    </location>
</feature>
<dbReference type="CDD" id="cd03250">
    <property type="entry name" value="ABCC_MRP_domain1"/>
    <property type="match status" value="1"/>
</dbReference>
<dbReference type="FunFam" id="1.20.1560.10:FF:000001">
    <property type="entry name" value="ATP-binding cassette subfamily C member 1"/>
    <property type="match status" value="1"/>
</dbReference>
<dbReference type="PROSITE" id="PS50929">
    <property type="entry name" value="ABC_TM1F"/>
    <property type="match status" value="2"/>
</dbReference>
<dbReference type="SUPFAM" id="SSF90123">
    <property type="entry name" value="ABC transporter transmembrane region"/>
    <property type="match status" value="2"/>
</dbReference>
<accession>A0AAW0FJC9</accession>
<dbReference type="Pfam" id="PF00664">
    <property type="entry name" value="ABC_membrane"/>
    <property type="match status" value="2"/>
</dbReference>
<comment type="subcellular location">
    <subcellularLocation>
        <location evidence="1">Vacuole membrane</location>
        <topology evidence="1">Multi-pass membrane protein</topology>
    </subcellularLocation>
</comment>
<evidence type="ECO:0000256" key="8">
    <source>
        <dbReference type="ARBA" id="ARBA00022840"/>
    </source>
</evidence>
<keyword evidence="8" id="KW-0067">ATP-binding</keyword>
<feature type="compositionally biased region" description="Polar residues" evidence="12">
    <location>
        <begin position="875"/>
        <end position="885"/>
    </location>
</feature>
<dbReference type="Proteomes" id="UP001385951">
    <property type="component" value="Unassembled WGS sequence"/>
</dbReference>
<comment type="caution">
    <text evidence="16">The sequence shown here is derived from an EMBL/GenBank/DDBJ whole genome shotgun (WGS) entry which is preliminary data.</text>
</comment>
<feature type="transmembrane region" description="Helical" evidence="13">
    <location>
        <begin position="382"/>
        <end position="406"/>
    </location>
</feature>
<keyword evidence="11 13" id="KW-0472">Membrane</keyword>
<evidence type="ECO:0000256" key="12">
    <source>
        <dbReference type="SAM" id="MobiDB-lite"/>
    </source>
</evidence>
<feature type="transmembrane region" description="Helical" evidence="13">
    <location>
        <begin position="955"/>
        <end position="982"/>
    </location>
</feature>
<feature type="transmembrane region" description="Helical" evidence="13">
    <location>
        <begin position="527"/>
        <end position="552"/>
    </location>
</feature>
<evidence type="ECO:0000256" key="11">
    <source>
        <dbReference type="ARBA" id="ARBA00023136"/>
    </source>
</evidence>
<evidence type="ECO:0000313" key="16">
    <source>
        <dbReference type="EMBL" id="KAK7679442.1"/>
    </source>
</evidence>
<sequence length="1474" mass="162401">MAQLGCRNLEGWGPVSQQRQFDLTPCFEEGGLQSTTLVLFFIFAAFRCWALGGLDSITRNKKSVWVLRSKLTLLALALVTSSTNLVFILITHRPVSIAQTYILEPLALVASLFLTYLNHYRTRTSSSLLLLFWPLYAATLVIWARTLLGSGFMPLNVVFFLRVAAFGLGLVSYIIECFGPEFGETDSSENPLLTANVYSIWTFGWMDKLMQKGSKEYITEKDLPGLLPSDESARLGKNLQTSLQKHKSLWIALFAAYGRPYAFAALLKIMQDCLSFLQPQLLRWLLFYISTYQSSRLGHSSSSPSPLEGFSIAILMFIASIAQTIILHQYFQRCFETGMRVRAGLVTAIYQKALVLSNDGRGSASGDIVNLMSVDATRLQDLTTYAFVAISGPFQITLAFVSLYGILGWPAFIGVAIMIISIPMNTVIARWLKGMQEKQMKNRDQRTRLMSELLANIRSIKLYAWENAFIRKILAVRNNQELKMLKKIGVVTSINTALWMGIPLLVAFSSFAVASFVSDEPLTSDKIFPAISLFMLLQFPLAMIAQVTSSIIEAMVSVKRLSDFLVADELQDDARIVETKKGRLELGDEVLSVTDGEFAWSKESASPTLEDINLTVKKGELVGVLGRVGAGKTSLLSAIIGEMVRVEGQVVLHGSVSYAPQNPWIMSATVRDNIIFSHEYDETFYNLVLDACALRPDLALMAQGDLTEVGEKGITLSGGQRARISLARAVYARADLILMDDVLAAVDSHVARHVFDQVIGPYGLLSTKARILVTNSIAFIKQIDQIAYLRRGIIIEQGSYDQLISNEEGALYKLIKGHGNLGSSGVSTPFTGPSSDTPSDTAVDSSMVDITVDQKLASVAEKLIRRRSFAKATLSDTIPTQTSPDGPSKEHSEQGRVKNDVYVQYIQAASKIGFVAFILATGLVQIAGLLANYTLRAWGEHNREAGSNKGVGVYVLGYGLFSLVSVVIGMISTVVLWVFCAVRSSQYLHDAMLQAVMRAPMSFFEQTPTGRVLNLFSRDIYVVDAVLARVIQNVVRTFFVTMMIVAVIGFSFPLFLVAVPPLAWFYLRVMIYYLSTSRELKRLDAVSRSPIFAWFSESLNGLSTIRAFSQQSVFIQNEERRVDRNQMCYLPSIAVNRWLAIRLELVGATIIFVAAVLALAALITTGVDAGLVGFVLSYALNATGALNWLVRSVSEVEQNVVSVERILHYVNLTPEAPAEIPDAIPEAWPQRGEIVFNDYTTKYRPELEPCLNNISIKINHKEKIGICGRTGSGKSSLLLSLFRIIEPTSGTIYVDGVDVTKIGLHDLRSSISIVPQSPDLFEGTVRENIDPTGAHQDADIWVALEHSHLKQYVESLPGGLDAPVREGGSSMSAGQRQLICFARALLRKTKILVLDEATSAVDLETDRNIQEIIRGPQFADVTMLTIAHRLNTILESDRVLVLDAGKVVEFDSPKNLLASQSSSFYSLAAEAGLA</sequence>
<evidence type="ECO:0000259" key="15">
    <source>
        <dbReference type="PROSITE" id="PS50929"/>
    </source>
</evidence>
<evidence type="ECO:0000256" key="1">
    <source>
        <dbReference type="ARBA" id="ARBA00004128"/>
    </source>
</evidence>
<feature type="transmembrane region" description="Helical" evidence="13">
    <location>
        <begin position="71"/>
        <end position="90"/>
    </location>
</feature>
<dbReference type="Pfam" id="PF00005">
    <property type="entry name" value="ABC_tran"/>
    <property type="match status" value="2"/>
</dbReference>
<dbReference type="SUPFAM" id="SSF52540">
    <property type="entry name" value="P-loop containing nucleoside triphosphate hydrolases"/>
    <property type="match status" value="2"/>
</dbReference>
<dbReference type="PROSITE" id="PS00211">
    <property type="entry name" value="ABC_TRANSPORTER_1"/>
    <property type="match status" value="2"/>
</dbReference>
<feature type="transmembrane region" description="Helical" evidence="13">
    <location>
        <begin position="412"/>
        <end position="432"/>
    </location>
</feature>
<feature type="transmembrane region" description="Helical" evidence="13">
    <location>
        <begin position="912"/>
        <end position="935"/>
    </location>
</feature>
<comment type="similarity">
    <text evidence="2">Belongs to the ABC transporter superfamily. ABCC family. Conjugate transporter (TC 3.A.1.208) subfamily.</text>
</comment>
<evidence type="ECO:0000256" key="2">
    <source>
        <dbReference type="ARBA" id="ARBA00009726"/>
    </source>
</evidence>
<feature type="domain" description="ABC transmembrane type-1" evidence="15">
    <location>
        <begin position="915"/>
        <end position="1198"/>
    </location>
</feature>
<keyword evidence="6" id="KW-0677">Repeat</keyword>
<evidence type="ECO:0000259" key="14">
    <source>
        <dbReference type="PROSITE" id="PS50893"/>
    </source>
</evidence>
<feature type="transmembrane region" description="Helical" evidence="13">
    <location>
        <begin position="152"/>
        <end position="175"/>
    </location>
</feature>
<evidence type="ECO:0000313" key="17">
    <source>
        <dbReference type="Proteomes" id="UP001385951"/>
    </source>
</evidence>
<dbReference type="PROSITE" id="PS50893">
    <property type="entry name" value="ABC_TRANSPORTER_2"/>
    <property type="match status" value="2"/>
</dbReference>
<dbReference type="InterPro" id="IPR027417">
    <property type="entry name" value="P-loop_NTPase"/>
</dbReference>
<dbReference type="CDD" id="cd18595">
    <property type="entry name" value="ABC_6TM_MRP1_2_3_6_D1_like"/>
    <property type="match status" value="1"/>
</dbReference>
<keyword evidence="9" id="KW-1278">Translocase</keyword>
<keyword evidence="17" id="KW-1185">Reference proteome</keyword>
<evidence type="ECO:0008006" key="18">
    <source>
        <dbReference type="Google" id="ProtNLM"/>
    </source>
</evidence>
<dbReference type="InterPro" id="IPR050173">
    <property type="entry name" value="ABC_transporter_C-like"/>
</dbReference>
<dbReference type="PANTHER" id="PTHR24223">
    <property type="entry name" value="ATP-BINDING CASSETTE SUB-FAMILY C"/>
    <property type="match status" value="1"/>
</dbReference>
<dbReference type="GO" id="GO:0140359">
    <property type="term" value="F:ABC-type transporter activity"/>
    <property type="evidence" value="ECO:0007669"/>
    <property type="project" value="InterPro"/>
</dbReference>
<keyword evidence="10 13" id="KW-1133">Transmembrane helix</keyword>
<keyword evidence="4" id="KW-0597">Phosphoprotein</keyword>
<feature type="domain" description="ABC transporter" evidence="14">
    <location>
        <begin position="591"/>
        <end position="816"/>
    </location>
</feature>
<dbReference type="InterPro" id="IPR003439">
    <property type="entry name" value="ABC_transporter-like_ATP-bd"/>
</dbReference>
<keyword evidence="5 13" id="KW-0812">Transmembrane</keyword>
<reference evidence="16 17" key="1">
    <citation type="submission" date="2022-09" db="EMBL/GenBank/DDBJ databases">
        <authorList>
            <person name="Palmer J.M."/>
        </authorList>
    </citation>
    <scope>NUCLEOTIDE SEQUENCE [LARGE SCALE GENOMIC DNA]</scope>
    <source>
        <strain evidence="16 17">DSM 7382</strain>
    </source>
</reference>